<dbReference type="InterPro" id="IPR029016">
    <property type="entry name" value="GAF-like_dom_sf"/>
</dbReference>
<feature type="domain" description="IclR-ED" evidence="5">
    <location>
        <begin position="94"/>
        <end position="279"/>
    </location>
</feature>
<dbReference type="SUPFAM" id="SSF46785">
    <property type="entry name" value="Winged helix' DNA-binding domain"/>
    <property type="match status" value="1"/>
</dbReference>
<dbReference type="OrthoDB" id="31778at2"/>
<keyword evidence="3" id="KW-0804">Transcription</keyword>
<name>A0A1W6ZK90_9HYPH</name>
<dbReference type="InterPro" id="IPR014757">
    <property type="entry name" value="Tscrpt_reg_IclR_C"/>
</dbReference>
<feature type="domain" description="HTH iclR-type" evidence="4">
    <location>
        <begin position="31"/>
        <end position="93"/>
    </location>
</feature>
<evidence type="ECO:0000256" key="3">
    <source>
        <dbReference type="ARBA" id="ARBA00023163"/>
    </source>
</evidence>
<dbReference type="InterPro" id="IPR036390">
    <property type="entry name" value="WH_DNA-bd_sf"/>
</dbReference>
<dbReference type="PROSITE" id="PS51077">
    <property type="entry name" value="HTH_ICLR"/>
    <property type="match status" value="1"/>
</dbReference>
<accession>A0A1W6ZK90</accession>
<dbReference type="AlphaFoldDB" id="A0A1W6ZK90"/>
<organism evidence="6 7">
    <name type="scientific">Pseudorhodoplanes sinuspersici</name>
    <dbReference type="NCBI Taxonomy" id="1235591"/>
    <lineage>
        <taxon>Bacteria</taxon>
        <taxon>Pseudomonadati</taxon>
        <taxon>Pseudomonadota</taxon>
        <taxon>Alphaproteobacteria</taxon>
        <taxon>Hyphomicrobiales</taxon>
        <taxon>Pseudorhodoplanes</taxon>
    </lineage>
</organism>
<evidence type="ECO:0000256" key="1">
    <source>
        <dbReference type="ARBA" id="ARBA00023015"/>
    </source>
</evidence>
<keyword evidence="1" id="KW-0805">Transcription regulation</keyword>
<dbReference type="GO" id="GO:0045892">
    <property type="term" value="P:negative regulation of DNA-templated transcription"/>
    <property type="evidence" value="ECO:0007669"/>
    <property type="project" value="TreeGrafter"/>
</dbReference>
<dbReference type="EMBL" id="CP021112">
    <property type="protein sequence ID" value="ARP97823.1"/>
    <property type="molecule type" value="Genomic_DNA"/>
</dbReference>
<keyword evidence="7" id="KW-1185">Reference proteome</keyword>
<evidence type="ECO:0000259" key="4">
    <source>
        <dbReference type="PROSITE" id="PS51077"/>
    </source>
</evidence>
<evidence type="ECO:0000259" key="5">
    <source>
        <dbReference type="PROSITE" id="PS51078"/>
    </source>
</evidence>
<dbReference type="PANTHER" id="PTHR30136">
    <property type="entry name" value="HELIX-TURN-HELIX TRANSCRIPTIONAL REGULATOR, ICLR FAMILY"/>
    <property type="match status" value="1"/>
</dbReference>
<evidence type="ECO:0000313" key="6">
    <source>
        <dbReference type="EMBL" id="ARP97823.1"/>
    </source>
</evidence>
<dbReference type="Gene3D" id="3.30.450.40">
    <property type="match status" value="1"/>
</dbReference>
<dbReference type="SUPFAM" id="SSF55781">
    <property type="entry name" value="GAF domain-like"/>
    <property type="match status" value="1"/>
</dbReference>
<evidence type="ECO:0000256" key="2">
    <source>
        <dbReference type="ARBA" id="ARBA00023125"/>
    </source>
</evidence>
<evidence type="ECO:0008006" key="8">
    <source>
        <dbReference type="Google" id="ProtNLM"/>
    </source>
</evidence>
<dbReference type="SMART" id="SM00346">
    <property type="entry name" value="HTH_ICLR"/>
    <property type="match status" value="1"/>
</dbReference>
<dbReference type="PROSITE" id="PS51078">
    <property type="entry name" value="ICLR_ED"/>
    <property type="match status" value="1"/>
</dbReference>
<sequence length="286" mass="30773">MSAARGLNTAMKDNLKTAGAPATSASEMSGAGTVTRVVKLLACLAEADGDVSIKWLCQSLNLPASTVHRLLGLLIKEGVVERAPSRAMYGPGPEFMRIGSLVAAKVQIVDLARPIMRALVEESDETCVLLRYIPASRKVMALYAEYSSHPLRYQIDMYQPHSLLWGATGRAVLAFLTEPEIEAALKDNDRSPVSGDKLPPKAMFMKELRDIRERGYALTHGQKIEGAVGLAAPLFNSERRAIGCLSITVPKARFSQKGHAKLSGLLLASAAKLNRGLGFSESTIKG</sequence>
<dbReference type="STRING" id="1235591.CAK95_01055"/>
<dbReference type="Proteomes" id="UP000194137">
    <property type="component" value="Chromosome"/>
</dbReference>
<gene>
    <name evidence="6" type="ORF">CAK95_01055</name>
</gene>
<dbReference type="PANTHER" id="PTHR30136:SF35">
    <property type="entry name" value="HTH-TYPE TRANSCRIPTIONAL REGULATOR RV1719"/>
    <property type="match status" value="1"/>
</dbReference>
<dbReference type="InterPro" id="IPR005471">
    <property type="entry name" value="Tscrpt_reg_IclR_N"/>
</dbReference>
<dbReference type="GO" id="GO:0003700">
    <property type="term" value="F:DNA-binding transcription factor activity"/>
    <property type="evidence" value="ECO:0007669"/>
    <property type="project" value="TreeGrafter"/>
</dbReference>
<dbReference type="InterPro" id="IPR036388">
    <property type="entry name" value="WH-like_DNA-bd_sf"/>
</dbReference>
<proteinExistence type="predicted"/>
<dbReference type="InterPro" id="IPR050707">
    <property type="entry name" value="HTH_MetabolicPath_Reg"/>
</dbReference>
<keyword evidence="2" id="KW-0238">DNA-binding</keyword>
<protein>
    <recommendedName>
        <fullName evidence="8">IclR family transcriptional regulator</fullName>
    </recommendedName>
</protein>
<dbReference type="Pfam" id="PF01614">
    <property type="entry name" value="IclR_C"/>
    <property type="match status" value="1"/>
</dbReference>
<evidence type="ECO:0000313" key="7">
    <source>
        <dbReference type="Proteomes" id="UP000194137"/>
    </source>
</evidence>
<dbReference type="GO" id="GO:0003677">
    <property type="term" value="F:DNA binding"/>
    <property type="evidence" value="ECO:0007669"/>
    <property type="project" value="UniProtKB-KW"/>
</dbReference>
<reference evidence="6 7" key="1">
    <citation type="submission" date="2017-05" db="EMBL/GenBank/DDBJ databases">
        <title>Full genome sequence of Pseudorhodoplanes sinuspersici.</title>
        <authorList>
            <person name="Dastgheib S.M.M."/>
            <person name="Shavandi M."/>
            <person name="Tirandaz H."/>
        </authorList>
    </citation>
    <scope>NUCLEOTIDE SEQUENCE [LARGE SCALE GENOMIC DNA]</scope>
    <source>
        <strain evidence="6 7">RIPI110</strain>
    </source>
</reference>
<dbReference type="Gene3D" id="1.10.10.10">
    <property type="entry name" value="Winged helix-like DNA-binding domain superfamily/Winged helix DNA-binding domain"/>
    <property type="match status" value="1"/>
</dbReference>
<dbReference type="Pfam" id="PF09339">
    <property type="entry name" value="HTH_IclR"/>
    <property type="match status" value="1"/>
</dbReference>
<dbReference type="KEGG" id="psin:CAK95_01055"/>
<dbReference type="RefSeq" id="WP_086086143.1">
    <property type="nucleotide sequence ID" value="NZ_CP021112.1"/>
</dbReference>